<dbReference type="RefSeq" id="WP_259622207.1">
    <property type="nucleotide sequence ID" value="NZ_JANYMP010000003.1"/>
</dbReference>
<evidence type="ECO:0000256" key="1">
    <source>
        <dbReference type="SAM" id="MobiDB-lite"/>
    </source>
</evidence>
<accession>A0A9X2VHF6</accession>
<name>A0A9X2VHF6_9PSEU</name>
<feature type="region of interest" description="Disordered" evidence="1">
    <location>
        <begin position="37"/>
        <end position="57"/>
    </location>
</feature>
<sequence length="57" mass="6863">MRLPERFRPPRRPIRTALRFLVRAGWTWIAVSLDLNTPEPRESRPRPAKEITRDARR</sequence>
<comment type="caution">
    <text evidence="2">The sequence shown here is derived from an EMBL/GenBank/DDBJ whole genome shotgun (WGS) entry which is preliminary data.</text>
</comment>
<organism evidence="2 3">
    <name type="scientific">Umezawaea endophytica</name>
    <dbReference type="NCBI Taxonomy" id="1654476"/>
    <lineage>
        <taxon>Bacteria</taxon>
        <taxon>Bacillati</taxon>
        <taxon>Actinomycetota</taxon>
        <taxon>Actinomycetes</taxon>
        <taxon>Pseudonocardiales</taxon>
        <taxon>Pseudonocardiaceae</taxon>
        <taxon>Umezawaea</taxon>
    </lineage>
</organism>
<keyword evidence="3" id="KW-1185">Reference proteome</keyword>
<feature type="compositionally biased region" description="Basic and acidic residues" evidence="1">
    <location>
        <begin position="39"/>
        <end position="57"/>
    </location>
</feature>
<evidence type="ECO:0000313" key="3">
    <source>
        <dbReference type="Proteomes" id="UP001141259"/>
    </source>
</evidence>
<evidence type="ECO:0000313" key="2">
    <source>
        <dbReference type="EMBL" id="MCS7476691.1"/>
    </source>
</evidence>
<protein>
    <submittedName>
        <fullName evidence="2">Uncharacterized protein</fullName>
    </submittedName>
</protein>
<gene>
    <name evidence="2" type="ORF">NZH93_07485</name>
</gene>
<proteinExistence type="predicted"/>
<dbReference type="EMBL" id="JANYMP010000003">
    <property type="protein sequence ID" value="MCS7476691.1"/>
    <property type="molecule type" value="Genomic_DNA"/>
</dbReference>
<dbReference type="AlphaFoldDB" id="A0A9X2VHF6"/>
<reference evidence="2" key="1">
    <citation type="submission" date="2022-08" db="EMBL/GenBank/DDBJ databases">
        <authorList>
            <person name="Tistechok S."/>
            <person name="Samborskyy M."/>
            <person name="Roman I."/>
        </authorList>
    </citation>
    <scope>NUCLEOTIDE SEQUENCE</scope>
    <source>
        <strain evidence="2">DSM 103496</strain>
    </source>
</reference>
<dbReference type="Proteomes" id="UP001141259">
    <property type="component" value="Unassembled WGS sequence"/>
</dbReference>